<proteinExistence type="predicted"/>
<feature type="chain" id="PRO_5036711063" evidence="1">
    <location>
        <begin position="27"/>
        <end position="333"/>
    </location>
</feature>
<dbReference type="AlphaFoldDB" id="A0A919NR16"/>
<comment type="caution">
    <text evidence="2">The sequence shown here is derived from an EMBL/GenBank/DDBJ whole genome shotgun (WGS) entry which is preliminary data.</text>
</comment>
<accession>A0A919NR16</accession>
<evidence type="ECO:0000313" key="2">
    <source>
        <dbReference type="EMBL" id="GIF22454.1"/>
    </source>
</evidence>
<name>A0A919NR16_9ACTN</name>
<protein>
    <submittedName>
        <fullName evidence="2">Uncharacterized protein</fullName>
    </submittedName>
</protein>
<evidence type="ECO:0000256" key="1">
    <source>
        <dbReference type="SAM" id="SignalP"/>
    </source>
</evidence>
<keyword evidence="3" id="KW-1185">Reference proteome</keyword>
<reference evidence="2" key="1">
    <citation type="submission" date="2021-01" db="EMBL/GenBank/DDBJ databases">
        <title>Whole genome shotgun sequence of Actinoplanes tereljensis NBRC 105297.</title>
        <authorList>
            <person name="Komaki H."/>
            <person name="Tamura T."/>
        </authorList>
    </citation>
    <scope>NUCLEOTIDE SEQUENCE</scope>
    <source>
        <strain evidence="2">NBRC 105297</strain>
    </source>
</reference>
<feature type="signal peptide" evidence="1">
    <location>
        <begin position="1"/>
        <end position="26"/>
    </location>
</feature>
<sequence length="333" mass="35702">MKRRKFLLSTAGVALGALAVPSPAQAFSEAPTLVTDPPAAERDFVRWLSIHDPRATVRSVARTALLSSDGAAAITAFLASGYASAATRAAETRARQLDYATRMADTHPAQYYPWVNATARRAANGTDTELADYSSTGYAAALKNDNAQIPYDDGAALVTEDDRELVSGVADADPSLVVRDRAAGVTTDAEVAEFLRYGWLSAAGIATDEFRAQYVADERSLWSEARQQTATAVAVAATNPVAAIQLWYSVRTRFAPLPTGWTARQRYALARSDDWRRTVQTAAASASPLWAPLAARGPALSTQWYAEVTNAADQAAWWTALLQYAQAAASVRP</sequence>
<dbReference type="Proteomes" id="UP000623608">
    <property type="component" value="Unassembled WGS sequence"/>
</dbReference>
<dbReference type="EMBL" id="BOMY01000034">
    <property type="protein sequence ID" value="GIF22454.1"/>
    <property type="molecule type" value="Genomic_DNA"/>
</dbReference>
<organism evidence="2 3">
    <name type="scientific">Paractinoplanes tereljensis</name>
    <dbReference type="NCBI Taxonomy" id="571912"/>
    <lineage>
        <taxon>Bacteria</taxon>
        <taxon>Bacillati</taxon>
        <taxon>Actinomycetota</taxon>
        <taxon>Actinomycetes</taxon>
        <taxon>Micromonosporales</taxon>
        <taxon>Micromonosporaceae</taxon>
        <taxon>Paractinoplanes</taxon>
    </lineage>
</organism>
<gene>
    <name evidence="2" type="ORF">Ate02nite_51840</name>
</gene>
<dbReference type="RefSeq" id="WP_203809955.1">
    <property type="nucleotide sequence ID" value="NZ_BOMY01000034.1"/>
</dbReference>
<evidence type="ECO:0000313" key="3">
    <source>
        <dbReference type="Proteomes" id="UP000623608"/>
    </source>
</evidence>
<keyword evidence="1" id="KW-0732">Signal</keyword>